<evidence type="ECO:0008006" key="4">
    <source>
        <dbReference type="Google" id="ProtNLM"/>
    </source>
</evidence>
<dbReference type="RefSeq" id="WP_258542674.1">
    <property type="nucleotide sequence ID" value="NZ_OU015584.1"/>
</dbReference>
<organism evidence="2 3">
    <name type="scientific">Parvicella tangerina</name>
    <dbReference type="NCBI Taxonomy" id="2829795"/>
    <lineage>
        <taxon>Bacteria</taxon>
        <taxon>Pseudomonadati</taxon>
        <taxon>Bacteroidota</taxon>
        <taxon>Flavobacteriia</taxon>
        <taxon>Flavobacteriales</taxon>
        <taxon>Parvicellaceae</taxon>
        <taxon>Parvicella</taxon>
    </lineage>
</organism>
<dbReference type="InterPro" id="IPR019861">
    <property type="entry name" value="PorP/SprF_Bacteroidetes"/>
</dbReference>
<name>A0A916JPB8_9FLAO</name>
<evidence type="ECO:0000313" key="3">
    <source>
        <dbReference type="Proteomes" id="UP000683507"/>
    </source>
</evidence>
<reference evidence="2" key="1">
    <citation type="submission" date="2021-04" db="EMBL/GenBank/DDBJ databases">
        <authorList>
            <person name="Rodrigo-Torres L."/>
            <person name="Arahal R. D."/>
            <person name="Lucena T."/>
        </authorList>
    </citation>
    <scope>NUCLEOTIDE SEQUENCE</scope>
    <source>
        <strain evidence="2">AS29M-1</strain>
    </source>
</reference>
<accession>A0A916JPB8</accession>
<evidence type="ECO:0000256" key="1">
    <source>
        <dbReference type="SAM" id="SignalP"/>
    </source>
</evidence>
<sequence>MKRFIIISTILLLGLYAKAQDPNFSQFFLNSIYYNPALTGINDGFRVGTSYRNLWSPIPSKFNTGTASFDAAGVNKMGLGLLASMDVEGEGKLRTTCVSGNYSYRVLESRNIRFQLGVNGQYVRKQVDWSQLVFSDQLDEVFGNVYGSSFIIPSNEIAQYVDFGAGGALSFNAGVGKGRNGKNMTGTVGVAMHHLAQPKDAFIGAGIDYLPRKLVVHGELKIISPSFLYAPAFIYEHQSIMSTFQAGLNFSKVNMFAGVWFRNKSFTFSPQKYDSFIFNIGLTRKMEKTDTKMKIGYSYDFTVSRLKTSSFGTHEIALTLEWGDKVLFKKLAGKRANKAKYRFIPCTDY</sequence>
<gene>
    <name evidence="2" type="ORF">CRYO30217_02444</name>
</gene>
<evidence type="ECO:0000313" key="2">
    <source>
        <dbReference type="EMBL" id="CAG5084357.1"/>
    </source>
</evidence>
<proteinExistence type="predicted"/>
<dbReference type="Pfam" id="PF11751">
    <property type="entry name" value="PorP_SprF"/>
    <property type="match status" value="1"/>
</dbReference>
<dbReference type="Proteomes" id="UP000683507">
    <property type="component" value="Chromosome"/>
</dbReference>
<keyword evidence="3" id="KW-1185">Reference proteome</keyword>
<dbReference type="EMBL" id="OU015584">
    <property type="protein sequence ID" value="CAG5084357.1"/>
    <property type="molecule type" value="Genomic_DNA"/>
</dbReference>
<feature type="chain" id="PRO_5037226483" description="Type IX secretion system membrane protein PorP/SprF" evidence="1">
    <location>
        <begin position="20"/>
        <end position="349"/>
    </location>
</feature>
<dbReference type="KEGG" id="ptan:CRYO30217_02444"/>
<protein>
    <recommendedName>
        <fullName evidence="4">Type IX secretion system membrane protein PorP/SprF</fullName>
    </recommendedName>
</protein>
<dbReference type="AlphaFoldDB" id="A0A916JPB8"/>
<feature type="signal peptide" evidence="1">
    <location>
        <begin position="1"/>
        <end position="19"/>
    </location>
</feature>
<keyword evidence="1" id="KW-0732">Signal</keyword>
<dbReference type="NCBIfam" id="TIGR03519">
    <property type="entry name" value="T9SS_PorP_fam"/>
    <property type="match status" value="1"/>
</dbReference>